<dbReference type="InterPro" id="IPR023753">
    <property type="entry name" value="FAD/NAD-binding_dom"/>
</dbReference>
<organism evidence="12 15">
    <name type="scientific">Enterocloster aldenensis</name>
    <dbReference type="NCBI Taxonomy" id="358742"/>
    <lineage>
        <taxon>Bacteria</taxon>
        <taxon>Bacillati</taxon>
        <taxon>Bacillota</taxon>
        <taxon>Clostridia</taxon>
        <taxon>Lachnospirales</taxon>
        <taxon>Lachnospiraceae</taxon>
        <taxon>Enterocloster</taxon>
    </lineage>
</organism>
<dbReference type="PANTHER" id="PTHR42917">
    <property type="entry name" value="2,4-DIENOYL-COA REDUCTASE"/>
    <property type="match status" value="1"/>
</dbReference>
<dbReference type="GO" id="GO:0016491">
    <property type="term" value="F:oxidoreductase activity"/>
    <property type="evidence" value="ECO:0007669"/>
    <property type="project" value="UniProtKB-KW"/>
</dbReference>
<keyword evidence="6" id="KW-0479">Metal-binding</keyword>
<comment type="cofactor">
    <cofactor evidence="1">
        <name>FMN</name>
        <dbReference type="ChEBI" id="CHEBI:58210"/>
    </cofactor>
</comment>
<evidence type="ECO:0000313" key="15">
    <source>
        <dbReference type="Proteomes" id="UP001299608"/>
    </source>
</evidence>
<proteinExistence type="inferred from homology"/>
<dbReference type="InterPro" id="IPR036188">
    <property type="entry name" value="FAD/NAD-bd_sf"/>
</dbReference>
<evidence type="ECO:0000256" key="9">
    <source>
        <dbReference type="ARBA" id="ARBA00023014"/>
    </source>
</evidence>
<dbReference type="Gene3D" id="3.20.20.70">
    <property type="entry name" value="Aldolase class I"/>
    <property type="match status" value="1"/>
</dbReference>
<evidence type="ECO:0000256" key="4">
    <source>
        <dbReference type="ARBA" id="ARBA00022630"/>
    </source>
</evidence>
<dbReference type="PRINTS" id="PR00368">
    <property type="entry name" value="FADPNR"/>
</dbReference>
<feature type="domain" description="FAD/NAD(P)-binding" evidence="11">
    <location>
        <begin position="385"/>
        <end position="643"/>
    </location>
</feature>
<comment type="caution">
    <text evidence="12">The sequence shown here is derived from an EMBL/GenBank/DDBJ whole genome shotgun (WGS) entry which is preliminary data.</text>
</comment>
<keyword evidence="7" id="KW-0560">Oxidoreductase</keyword>
<evidence type="ECO:0000259" key="10">
    <source>
        <dbReference type="Pfam" id="PF00724"/>
    </source>
</evidence>
<sequence>MKFEALGREGNIGSLSIKNRMVLPALNNNFTHNGYMTEESIDFYVSKARGGAGLVIVEATSVDYPRSRSVLNPAIDHEKYIPGFQRIADGCHQYGAKVFVQLSHVGRQSRRSTTGMDPVAPSPIASNSPLYPDQPKVLEKEDITVIVDKFAAAAVIARKSGMDGVEIIMGHGYLANNFLSPVSNQRTDEYGGLKGGIKFCCDIIHGIKGACGDDYPVICRINGDDYIKEGGNSIVEAQLIAQELEKAGADAVNVSAGMRDSQLSFNDHTSGQPRGAWIHLAERIKRVIGIPVIIVKRFDPELAEATLERGQADFIAFGKQFICDSDFGTKVLNGRLEDIIPCTSCCQGCYDELWMKKPITCMVNPSVGKKMTYLDGRVQKKGNKAILVIGGGPAGCEASLELARMGHKVTMVEKEAVLGGKYWYCTLTKAKKEVGDVFRYFAHAMEKAGVDVRLKTEFSRDMLDEIKPDILIDATGAEFKKPDIEGINLPIVVTPTEALDGSKELGEYVVVVACSYNCTWTCRKVSKDIPDDIVGMKTSESYACSAGHAAADVAEELADQGKKVCIITGRDEFVPGMGFTNRGNMLKRYFQKNITVSTGLKVKQIIPGGLICEKEGMEFKVCADSIVMSVGMDSSSHIKNQAEEFGCAFYQIGDCAAIGNALKAFHGAYDLSGMI</sequence>
<evidence type="ECO:0000256" key="6">
    <source>
        <dbReference type="ARBA" id="ARBA00022723"/>
    </source>
</evidence>
<dbReference type="Gene3D" id="3.40.50.720">
    <property type="entry name" value="NAD(P)-binding Rossmann-like Domain"/>
    <property type="match status" value="1"/>
</dbReference>
<dbReference type="RefSeq" id="WP_165641711.1">
    <property type="nucleotide sequence ID" value="NZ_JAAITT010000006.1"/>
</dbReference>
<evidence type="ECO:0000256" key="5">
    <source>
        <dbReference type="ARBA" id="ARBA00022643"/>
    </source>
</evidence>
<dbReference type="SUPFAM" id="SSF51905">
    <property type="entry name" value="FAD/NAD(P)-binding domain"/>
    <property type="match status" value="1"/>
</dbReference>
<keyword evidence="9" id="KW-0411">Iron-sulfur</keyword>
<evidence type="ECO:0000259" key="11">
    <source>
        <dbReference type="Pfam" id="PF07992"/>
    </source>
</evidence>
<keyword evidence="4" id="KW-0285">Flavoprotein</keyword>
<dbReference type="GO" id="GO:0046872">
    <property type="term" value="F:metal ion binding"/>
    <property type="evidence" value="ECO:0007669"/>
    <property type="project" value="UniProtKB-KW"/>
</dbReference>
<dbReference type="SUPFAM" id="SSF51395">
    <property type="entry name" value="FMN-linked oxidoreductases"/>
    <property type="match status" value="1"/>
</dbReference>
<dbReference type="InterPro" id="IPR013785">
    <property type="entry name" value="Aldolase_TIM"/>
</dbReference>
<evidence type="ECO:0000256" key="8">
    <source>
        <dbReference type="ARBA" id="ARBA00023004"/>
    </source>
</evidence>
<dbReference type="GO" id="GO:0051536">
    <property type="term" value="F:iron-sulfur cluster binding"/>
    <property type="evidence" value="ECO:0007669"/>
    <property type="project" value="UniProtKB-KW"/>
</dbReference>
<reference evidence="13" key="2">
    <citation type="submission" date="2020-02" db="EMBL/GenBank/DDBJ databases">
        <authorList>
            <person name="Littmann E."/>
            <person name="Sorbara M."/>
        </authorList>
    </citation>
    <scope>NUCLEOTIDE SEQUENCE</scope>
    <source>
        <strain evidence="13">MSK.1.17</strain>
    </source>
</reference>
<dbReference type="Gene3D" id="3.50.50.60">
    <property type="entry name" value="FAD/NAD(P)-binding domain"/>
    <property type="match status" value="1"/>
</dbReference>
<gene>
    <name evidence="13" type="ORF">G5B36_05555</name>
    <name evidence="12" type="ORF">L0N08_11030</name>
</gene>
<dbReference type="CDD" id="cd02803">
    <property type="entry name" value="OYE_like_FMN_family"/>
    <property type="match status" value="1"/>
</dbReference>
<dbReference type="Pfam" id="PF07992">
    <property type="entry name" value="Pyr_redox_2"/>
    <property type="match status" value="1"/>
</dbReference>
<feature type="domain" description="NADH:flavin oxidoreductase/NADH oxidase N-terminal" evidence="10">
    <location>
        <begin position="12"/>
        <end position="335"/>
    </location>
</feature>
<dbReference type="AlphaFoldDB" id="A0AAW5BXB7"/>
<dbReference type="Pfam" id="PF00724">
    <property type="entry name" value="Oxidored_FMN"/>
    <property type="match status" value="1"/>
</dbReference>
<dbReference type="EMBL" id="JAKNGE010000011">
    <property type="protein sequence ID" value="MCG4745947.1"/>
    <property type="molecule type" value="Genomic_DNA"/>
</dbReference>
<evidence type="ECO:0000313" key="12">
    <source>
        <dbReference type="EMBL" id="MCG4745947.1"/>
    </source>
</evidence>
<evidence type="ECO:0000256" key="2">
    <source>
        <dbReference type="ARBA" id="ARBA00001966"/>
    </source>
</evidence>
<accession>A0AAW5BXB7</accession>
<dbReference type="InterPro" id="IPR051793">
    <property type="entry name" value="NADH:flavin_oxidoreductase"/>
</dbReference>
<evidence type="ECO:0000313" key="14">
    <source>
        <dbReference type="Proteomes" id="UP000669239"/>
    </source>
</evidence>
<protein>
    <submittedName>
        <fullName evidence="12 13">FAD-dependent oxidoreductase</fullName>
    </submittedName>
</protein>
<keyword evidence="8" id="KW-0408">Iron</keyword>
<evidence type="ECO:0000256" key="1">
    <source>
        <dbReference type="ARBA" id="ARBA00001917"/>
    </source>
</evidence>
<dbReference type="GO" id="GO:0010181">
    <property type="term" value="F:FMN binding"/>
    <property type="evidence" value="ECO:0007669"/>
    <property type="project" value="InterPro"/>
</dbReference>
<dbReference type="EMBL" id="JAAITT010000006">
    <property type="protein sequence ID" value="NSJ48162.1"/>
    <property type="molecule type" value="Genomic_DNA"/>
</dbReference>
<keyword evidence="5" id="KW-0288">FMN</keyword>
<dbReference type="InterPro" id="IPR001155">
    <property type="entry name" value="OxRdtase_FMN_N"/>
</dbReference>
<dbReference type="PANTHER" id="PTHR42917:SF2">
    <property type="entry name" value="2,4-DIENOYL-COA REDUCTASE [(2E)-ENOYL-COA-PRODUCING]"/>
    <property type="match status" value="1"/>
</dbReference>
<comment type="cofactor">
    <cofactor evidence="2">
        <name>[4Fe-4S] cluster</name>
        <dbReference type="ChEBI" id="CHEBI:49883"/>
    </cofactor>
</comment>
<evidence type="ECO:0000256" key="7">
    <source>
        <dbReference type="ARBA" id="ARBA00023002"/>
    </source>
</evidence>
<dbReference type="Proteomes" id="UP000669239">
    <property type="component" value="Unassembled WGS sequence"/>
</dbReference>
<reference evidence="13 14" key="1">
    <citation type="journal article" date="2020" name="Cell Host Microbe">
        <title>Functional and Genomic Variation between Human-Derived Isolates of Lachnospiraceae Reveals Inter- and Intra-Species Diversity.</title>
        <authorList>
            <person name="Sorbara M.T."/>
            <person name="Littmann E.R."/>
            <person name="Fontana E."/>
            <person name="Moody T.U."/>
            <person name="Kohout C.E."/>
            <person name="Gjonbalaj M."/>
            <person name="Eaton V."/>
            <person name="Seok R."/>
            <person name="Leiner I.M."/>
            <person name="Pamer E.G."/>
        </authorList>
    </citation>
    <scope>NUCLEOTIDE SEQUENCE [LARGE SCALE GENOMIC DNA]</scope>
    <source>
        <strain evidence="13 14">MSK.1.17</strain>
    </source>
</reference>
<evidence type="ECO:0000256" key="3">
    <source>
        <dbReference type="ARBA" id="ARBA00011048"/>
    </source>
</evidence>
<dbReference type="Proteomes" id="UP001299608">
    <property type="component" value="Unassembled WGS sequence"/>
</dbReference>
<reference evidence="12" key="3">
    <citation type="submission" date="2022-01" db="EMBL/GenBank/DDBJ databases">
        <title>Collection of gut derived symbiotic bacterial strains cultured from healthy donors.</title>
        <authorList>
            <person name="Lin H."/>
            <person name="Kohout C."/>
            <person name="Waligurski E."/>
            <person name="Pamer E.G."/>
        </authorList>
    </citation>
    <scope>NUCLEOTIDE SEQUENCE</scope>
    <source>
        <strain evidence="12">DFI.6.55</strain>
    </source>
</reference>
<name>A0AAW5BXB7_9FIRM</name>
<comment type="similarity">
    <text evidence="3">In the N-terminal section; belongs to the NADH:flavin oxidoreductase/NADH oxidase family.</text>
</comment>
<keyword evidence="14" id="KW-1185">Reference proteome</keyword>
<evidence type="ECO:0000313" key="13">
    <source>
        <dbReference type="EMBL" id="NSJ48162.1"/>
    </source>
</evidence>